<feature type="binding site" evidence="10">
    <location>
        <position position="22"/>
    </location>
    <ligand>
        <name>Zn(2+)</name>
        <dbReference type="ChEBI" id="CHEBI:29105"/>
    </ligand>
</feature>
<dbReference type="GO" id="GO:0000978">
    <property type="term" value="F:RNA polymerase II cis-regulatory region sequence-specific DNA binding"/>
    <property type="evidence" value="ECO:0007669"/>
    <property type="project" value="TreeGrafter"/>
</dbReference>
<name>A0A9P0HS07_NEZVI</name>
<feature type="domain" description="ZAD" evidence="13">
    <location>
        <begin position="17"/>
        <end position="92"/>
    </location>
</feature>
<keyword evidence="3 10" id="KW-0479">Metal-binding</keyword>
<dbReference type="PROSITE" id="PS00028">
    <property type="entry name" value="ZINC_FINGER_C2H2_1"/>
    <property type="match status" value="9"/>
</dbReference>
<dbReference type="GO" id="GO:0008270">
    <property type="term" value="F:zinc ion binding"/>
    <property type="evidence" value="ECO:0007669"/>
    <property type="project" value="UniProtKB-UniRule"/>
</dbReference>
<dbReference type="Proteomes" id="UP001152798">
    <property type="component" value="Chromosome 6"/>
</dbReference>
<feature type="region of interest" description="Disordered" evidence="11">
    <location>
        <begin position="112"/>
        <end position="150"/>
    </location>
</feature>
<keyword evidence="7" id="KW-0238">DNA-binding</keyword>
<feature type="domain" description="C2H2-type" evidence="12">
    <location>
        <begin position="325"/>
        <end position="352"/>
    </location>
</feature>
<evidence type="ECO:0000256" key="8">
    <source>
        <dbReference type="ARBA" id="ARBA00023242"/>
    </source>
</evidence>
<evidence type="ECO:0000256" key="7">
    <source>
        <dbReference type="ARBA" id="ARBA00023125"/>
    </source>
</evidence>
<dbReference type="InterPro" id="IPR036236">
    <property type="entry name" value="Znf_C2H2_sf"/>
</dbReference>
<evidence type="ECO:0000256" key="4">
    <source>
        <dbReference type="ARBA" id="ARBA00022737"/>
    </source>
</evidence>
<dbReference type="GO" id="GO:0003700">
    <property type="term" value="F:DNA-binding transcription factor activity"/>
    <property type="evidence" value="ECO:0007669"/>
    <property type="project" value="TreeGrafter"/>
</dbReference>
<keyword evidence="8" id="KW-0539">Nucleus</keyword>
<dbReference type="InterPro" id="IPR050589">
    <property type="entry name" value="Ikaros_C2H2-ZF"/>
</dbReference>
<dbReference type="PANTHER" id="PTHR24404">
    <property type="entry name" value="ZINC FINGER PROTEIN"/>
    <property type="match status" value="1"/>
</dbReference>
<feature type="binding site" evidence="10">
    <location>
        <position position="65"/>
    </location>
    <ligand>
        <name>Zn(2+)</name>
        <dbReference type="ChEBI" id="CHEBI:29105"/>
    </ligand>
</feature>
<evidence type="ECO:0000259" key="12">
    <source>
        <dbReference type="PROSITE" id="PS50157"/>
    </source>
</evidence>
<evidence type="ECO:0000313" key="15">
    <source>
        <dbReference type="Proteomes" id="UP001152798"/>
    </source>
</evidence>
<feature type="domain" description="C2H2-type" evidence="12">
    <location>
        <begin position="215"/>
        <end position="242"/>
    </location>
</feature>
<feature type="domain" description="C2H2-type" evidence="12">
    <location>
        <begin position="241"/>
        <end position="268"/>
    </location>
</feature>
<comment type="similarity">
    <text evidence="2">Belongs to the krueppel C2H2-type zinc-finger protein family.</text>
</comment>
<keyword evidence="6 10" id="KW-0862">Zinc</keyword>
<dbReference type="InterPro" id="IPR013087">
    <property type="entry name" value="Znf_C2H2_type"/>
</dbReference>
<dbReference type="InterPro" id="IPR012934">
    <property type="entry name" value="Znf_AD"/>
</dbReference>
<dbReference type="Gene3D" id="3.40.1800.20">
    <property type="match status" value="1"/>
</dbReference>
<dbReference type="FunFam" id="3.30.160.60:FF:000446">
    <property type="entry name" value="Zinc finger protein"/>
    <property type="match status" value="1"/>
</dbReference>
<dbReference type="EMBL" id="OV725082">
    <property type="protein sequence ID" value="CAH1406356.1"/>
    <property type="molecule type" value="Genomic_DNA"/>
</dbReference>
<evidence type="ECO:0000256" key="11">
    <source>
        <dbReference type="SAM" id="MobiDB-lite"/>
    </source>
</evidence>
<feature type="domain" description="C2H2-type" evidence="12">
    <location>
        <begin position="440"/>
        <end position="467"/>
    </location>
</feature>
<dbReference type="FunFam" id="3.30.160.60:FF:000512">
    <property type="entry name" value="zinc finger protein 197 isoform X1"/>
    <property type="match status" value="1"/>
</dbReference>
<feature type="domain" description="C2H2-type" evidence="12">
    <location>
        <begin position="384"/>
        <end position="411"/>
    </location>
</feature>
<accession>A0A9P0HS07</accession>
<dbReference type="SMART" id="SM00355">
    <property type="entry name" value="ZnF_C2H2"/>
    <property type="match status" value="10"/>
</dbReference>
<evidence type="ECO:0000256" key="5">
    <source>
        <dbReference type="ARBA" id="ARBA00022771"/>
    </source>
</evidence>
<dbReference type="SUPFAM" id="SSF57667">
    <property type="entry name" value="beta-beta-alpha zinc fingers"/>
    <property type="match status" value="6"/>
</dbReference>
<organism evidence="14 15">
    <name type="scientific">Nezara viridula</name>
    <name type="common">Southern green stink bug</name>
    <name type="synonym">Cimex viridulus</name>
    <dbReference type="NCBI Taxonomy" id="85310"/>
    <lineage>
        <taxon>Eukaryota</taxon>
        <taxon>Metazoa</taxon>
        <taxon>Ecdysozoa</taxon>
        <taxon>Arthropoda</taxon>
        <taxon>Hexapoda</taxon>
        <taxon>Insecta</taxon>
        <taxon>Pterygota</taxon>
        <taxon>Neoptera</taxon>
        <taxon>Paraneoptera</taxon>
        <taxon>Hemiptera</taxon>
        <taxon>Heteroptera</taxon>
        <taxon>Panheteroptera</taxon>
        <taxon>Pentatomomorpha</taxon>
        <taxon>Pentatomoidea</taxon>
        <taxon>Pentatomidae</taxon>
        <taxon>Pentatominae</taxon>
        <taxon>Nezara</taxon>
    </lineage>
</organism>
<keyword evidence="4" id="KW-0677">Repeat</keyword>
<protein>
    <submittedName>
        <fullName evidence="14">Uncharacterized protein</fullName>
    </submittedName>
</protein>
<sequence length="494" mass="56865">MCGCKMPLSSSNLNILDLCRLCLGKDNNLIPVLNNNVIGNQLCDKISVCLTVEIKNEDEVSQKICNHCLTKVDSFFEFRNSTLECQKVLQRWASGEKQKTIESENAALNSKDISKGIKEKDNTELNKTNECDKSEVENNSRGHSDSRYDEENVTQELIRFYKSLASEGQTPASVISREREVPGPSGIQECNKKSPPENNVSLNDDNQKKRSADIDSCPVCKKTFQNSENLLKHEEKHLGNIQCEICSKKFASLKQLSVHNRRHLKKYVCSYCNYASHSSSNFKIHLMKHNQQYLIECEDCGKGFYNLSYYREHRSVKHSNEIVVNKCKICQKAYHSKFYLNQHLKIHSSDFVKKTYQCELCGKTFQSWKGVKKHADSVHEGKKYKCDLCEKEVTCLQSLKNHKKIHSGEKSFVCDICGKGFIALNNLIVHERIHSGEKPYKCDQCDKSFSQQSTLKVHKRSHTGEKPYQCYLCNKRFITHSHMKKHEKTHRQNV</sequence>
<proteinExistence type="inferred from homology"/>
<dbReference type="GO" id="GO:0006357">
    <property type="term" value="P:regulation of transcription by RNA polymerase II"/>
    <property type="evidence" value="ECO:0007669"/>
    <property type="project" value="TreeGrafter"/>
</dbReference>
<dbReference type="AlphaFoldDB" id="A0A9P0HS07"/>
<feature type="binding site" evidence="10">
    <location>
        <position position="19"/>
    </location>
    <ligand>
        <name>Zn(2+)</name>
        <dbReference type="ChEBI" id="CHEBI:29105"/>
    </ligand>
</feature>
<dbReference type="Pfam" id="PF07776">
    <property type="entry name" value="zf-AD"/>
    <property type="match status" value="1"/>
</dbReference>
<feature type="domain" description="C2H2-type" evidence="12">
    <location>
        <begin position="295"/>
        <end position="321"/>
    </location>
</feature>
<feature type="region of interest" description="Disordered" evidence="11">
    <location>
        <begin position="169"/>
        <end position="210"/>
    </location>
</feature>
<dbReference type="SMART" id="SM00868">
    <property type="entry name" value="zf-AD"/>
    <property type="match status" value="1"/>
</dbReference>
<evidence type="ECO:0000256" key="6">
    <source>
        <dbReference type="ARBA" id="ARBA00022833"/>
    </source>
</evidence>
<evidence type="ECO:0000313" key="14">
    <source>
        <dbReference type="EMBL" id="CAH1406356.1"/>
    </source>
</evidence>
<evidence type="ECO:0000256" key="3">
    <source>
        <dbReference type="ARBA" id="ARBA00022723"/>
    </source>
</evidence>
<comment type="subcellular location">
    <subcellularLocation>
        <location evidence="1">Nucleus</location>
    </subcellularLocation>
</comment>
<dbReference type="OrthoDB" id="6077919at2759"/>
<evidence type="ECO:0000259" key="13">
    <source>
        <dbReference type="PROSITE" id="PS51915"/>
    </source>
</evidence>
<dbReference type="FunFam" id="3.30.160.60:FF:000475">
    <property type="entry name" value="zinc finger protein 32 isoform X1"/>
    <property type="match status" value="1"/>
</dbReference>
<dbReference type="PROSITE" id="PS51915">
    <property type="entry name" value="ZAD"/>
    <property type="match status" value="1"/>
</dbReference>
<reference evidence="14" key="1">
    <citation type="submission" date="2022-01" db="EMBL/GenBank/DDBJ databases">
        <authorList>
            <person name="King R."/>
        </authorList>
    </citation>
    <scope>NUCLEOTIDE SEQUENCE</scope>
</reference>
<feature type="binding site" evidence="10">
    <location>
        <position position="68"/>
    </location>
    <ligand>
        <name>Zn(2+)</name>
        <dbReference type="ChEBI" id="CHEBI:29105"/>
    </ligand>
</feature>
<evidence type="ECO:0000256" key="1">
    <source>
        <dbReference type="ARBA" id="ARBA00004123"/>
    </source>
</evidence>
<evidence type="ECO:0000256" key="9">
    <source>
        <dbReference type="PROSITE-ProRule" id="PRU00042"/>
    </source>
</evidence>
<gene>
    <name evidence="14" type="ORF">NEZAVI_LOCUS14316</name>
</gene>
<evidence type="ECO:0000256" key="2">
    <source>
        <dbReference type="ARBA" id="ARBA00006991"/>
    </source>
</evidence>
<evidence type="ECO:0000256" key="10">
    <source>
        <dbReference type="PROSITE-ProRule" id="PRU01263"/>
    </source>
</evidence>
<dbReference type="GO" id="GO:0005634">
    <property type="term" value="C:nucleus"/>
    <property type="evidence" value="ECO:0007669"/>
    <property type="project" value="UniProtKB-SubCell"/>
</dbReference>
<dbReference type="PANTHER" id="PTHR24404:SF114">
    <property type="entry name" value="KLUMPFUSS, ISOFORM B-RELATED"/>
    <property type="match status" value="1"/>
</dbReference>
<feature type="domain" description="C2H2-type" evidence="12">
    <location>
        <begin position="468"/>
        <end position="494"/>
    </location>
</feature>
<feature type="domain" description="C2H2-type" evidence="12">
    <location>
        <begin position="412"/>
        <end position="439"/>
    </location>
</feature>
<keyword evidence="15" id="KW-1185">Reference proteome</keyword>
<dbReference type="SUPFAM" id="SSF57716">
    <property type="entry name" value="Glucocorticoid receptor-like (DNA-binding domain)"/>
    <property type="match status" value="1"/>
</dbReference>
<keyword evidence="5 9" id="KW-0863">Zinc-finger</keyword>
<feature type="domain" description="C2H2-type" evidence="12">
    <location>
        <begin position="356"/>
        <end position="384"/>
    </location>
</feature>
<dbReference type="Pfam" id="PF00096">
    <property type="entry name" value="zf-C2H2"/>
    <property type="match status" value="7"/>
</dbReference>
<dbReference type="PROSITE" id="PS50157">
    <property type="entry name" value="ZINC_FINGER_C2H2_2"/>
    <property type="match status" value="9"/>
</dbReference>
<dbReference type="Gene3D" id="3.30.160.60">
    <property type="entry name" value="Classic Zinc Finger"/>
    <property type="match status" value="7"/>
</dbReference>